<protein>
    <submittedName>
        <fullName evidence="5">Helix-turn-helix domain-containing protein</fullName>
    </submittedName>
</protein>
<dbReference type="AlphaFoldDB" id="A0A6N7Q4C2"/>
<dbReference type="Proteomes" id="UP000440224">
    <property type="component" value="Unassembled WGS sequence"/>
</dbReference>
<organism evidence="5 6">
    <name type="scientific">Polyangium spumosum</name>
    <dbReference type="NCBI Taxonomy" id="889282"/>
    <lineage>
        <taxon>Bacteria</taxon>
        <taxon>Pseudomonadati</taxon>
        <taxon>Myxococcota</taxon>
        <taxon>Polyangia</taxon>
        <taxon>Polyangiales</taxon>
        <taxon>Polyangiaceae</taxon>
        <taxon>Polyangium</taxon>
    </lineage>
</organism>
<dbReference type="Gene3D" id="1.10.260.40">
    <property type="entry name" value="lambda repressor-like DNA-binding domains"/>
    <property type="match status" value="1"/>
</dbReference>
<sequence length="67" mass="7782">MGRVVRERREALGLTQEELGERCNLHRTYIGSIERGERNLSLQNIERIAHALGILAWELVRAAEDRR</sequence>
<proteinExistence type="predicted"/>
<keyword evidence="2" id="KW-0238">DNA-binding</keyword>
<dbReference type="OrthoDB" id="9815697at2"/>
<evidence type="ECO:0000313" key="5">
    <source>
        <dbReference type="EMBL" id="MRG98597.1"/>
    </source>
</evidence>
<dbReference type="GO" id="GO:0003677">
    <property type="term" value="F:DNA binding"/>
    <property type="evidence" value="ECO:0007669"/>
    <property type="project" value="UniProtKB-KW"/>
</dbReference>
<keyword evidence="3" id="KW-0804">Transcription</keyword>
<dbReference type="RefSeq" id="WP_153825365.1">
    <property type="nucleotide sequence ID" value="NZ_WJIE01000040.1"/>
</dbReference>
<dbReference type="SUPFAM" id="SSF47413">
    <property type="entry name" value="lambda repressor-like DNA-binding domains"/>
    <property type="match status" value="1"/>
</dbReference>
<gene>
    <name evidence="5" type="ORF">GF068_42805</name>
</gene>
<reference evidence="5 6" key="1">
    <citation type="submission" date="2019-10" db="EMBL/GenBank/DDBJ databases">
        <title>A soil myxobacterium in the family Polyangiaceae.</title>
        <authorList>
            <person name="Li Y."/>
            <person name="Wang J."/>
        </authorList>
    </citation>
    <scope>NUCLEOTIDE SEQUENCE [LARGE SCALE GENOMIC DNA]</scope>
    <source>
        <strain evidence="5 6">DSM 14734</strain>
    </source>
</reference>
<dbReference type="PANTHER" id="PTHR46797:SF23">
    <property type="entry name" value="HTH-TYPE TRANSCRIPTIONAL REGULATOR SUTR"/>
    <property type="match status" value="1"/>
</dbReference>
<dbReference type="PANTHER" id="PTHR46797">
    <property type="entry name" value="HTH-TYPE TRANSCRIPTIONAL REGULATOR"/>
    <property type="match status" value="1"/>
</dbReference>
<dbReference type="GO" id="GO:0005829">
    <property type="term" value="C:cytosol"/>
    <property type="evidence" value="ECO:0007669"/>
    <property type="project" value="TreeGrafter"/>
</dbReference>
<evidence type="ECO:0000256" key="2">
    <source>
        <dbReference type="ARBA" id="ARBA00023125"/>
    </source>
</evidence>
<comment type="caution">
    <text evidence="5">The sequence shown here is derived from an EMBL/GenBank/DDBJ whole genome shotgun (WGS) entry which is preliminary data.</text>
</comment>
<dbReference type="InterPro" id="IPR001387">
    <property type="entry name" value="Cro/C1-type_HTH"/>
</dbReference>
<evidence type="ECO:0000256" key="1">
    <source>
        <dbReference type="ARBA" id="ARBA00023015"/>
    </source>
</evidence>
<dbReference type="InterPro" id="IPR050807">
    <property type="entry name" value="TransReg_Diox_bact_type"/>
</dbReference>
<dbReference type="GO" id="GO:0003700">
    <property type="term" value="F:DNA-binding transcription factor activity"/>
    <property type="evidence" value="ECO:0007669"/>
    <property type="project" value="TreeGrafter"/>
</dbReference>
<accession>A0A6N7Q4C2</accession>
<evidence type="ECO:0000259" key="4">
    <source>
        <dbReference type="PROSITE" id="PS50943"/>
    </source>
</evidence>
<dbReference type="EMBL" id="WJIE01000040">
    <property type="protein sequence ID" value="MRG98597.1"/>
    <property type="molecule type" value="Genomic_DNA"/>
</dbReference>
<keyword evidence="6" id="KW-1185">Reference proteome</keyword>
<feature type="domain" description="HTH cro/C1-type" evidence="4">
    <location>
        <begin position="5"/>
        <end position="59"/>
    </location>
</feature>
<keyword evidence="1" id="KW-0805">Transcription regulation</keyword>
<dbReference type="CDD" id="cd00093">
    <property type="entry name" value="HTH_XRE"/>
    <property type="match status" value="1"/>
</dbReference>
<name>A0A6N7Q4C2_9BACT</name>
<dbReference type="PROSITE" id="PS50943">
    <property type="entry name" value="HTH_CROC1"/>
    <property type="match status" value="1"/>
</dbReference>
<dbReference type="InterPro" id="IPR010982">
    <property type="entry name" value="Lambda_DNA-bd_dom_sf"/>
</dbReference>
<evidence type="ECO:0000313" key="6">
    <source>
        <dbReference type="Proteomes" id="UP000440224"/>
    </source>
</evidence>
<dbReference type="Pfam" id="PF01381">
    <property type="entry name" value="HTH_3"/>
    <property type="match status" value="1"/>
</dbReference>
<dbReference type="SMART" id="SM00530">
    <property type="entry name" value="HTH_XRE"/>
    <property type="match status" value="1"/>
</dbReference>
<evidence type="ECO:0000256" key="3">
    <source>
        <dbReference type="ARBA" id="ARBA00023163"/>
    </source>
</evidence>